<evidence type="ECO:0000313" key="3">
    <source>
        <dbReference type="EMBL" id="KAL2343941.1"/>
    </source>
</evidence>
<keyword evidence="2" id="KW-0732">Signal</keyword>
<dbReference type="Proteomes" id="UP001603857">
    <property type="component" value="Unassembled WGS sequence"/>
</dbReference>
<organism evidence="3 4">
    <name type="scientific">Flemingia macrophylla</name>
    <dbReference type="NCBI Taxonomy" id="520843"/>
    <lineage>
        <taxon>Eukaryota</taxon>
        <taxon>Viridiplantae</taxon>
        <taxon>Streptophyta</taxon>
        <taxon>Embryophyta</taxon>
        <taxon>Tracheophyta</taxon>
        <taxon>Spermatophyta</taxon>
        <taxon>Magnoliopsida</taxon>
        <taxon>eudicotyledons</taxon>
        <taxon>Gunneridae</taxon>
        <taxon>Pentapetalae</taxon>
        <taxon>rosids</taxon>
        <taxon>fabids</taxon>
        <taxon>Fabales</taxon>
        <taxon>Fabaceae</taxon>
        <taxon>Papilionoideae</taxon>
        <taxon>50 kb inversion clade</taxon>
        <taxon>NPAAA clade</taxon>
        <taxon>indigoferoid/millettioid clade</taxon>
        <taxon>Phaseoleae</taxon>
        <taxon>Flemingia</taxon>
    </lineage>
</organism>
<feature type="compositionally biased region" description="Pro residues" evidence="1">
    <location>
        <begin position="32"/>
        <end position="55"/>
    </location>
</feature>
<evidence type="ECO:0000256" key="1">
    <source>
        <dbReference type="SAM" id="MobiDB-lite"/>
    </source>
</evidence>
<feature type="chain" id="PRO_5044791419" evidence="2">
    <location>
        <begin position="25"/>
        <end position="306"/>
    </location>
</feature>
<reference evidence="3 4" key="1">
    <citation type="submission" date="2024-08" db="EMBL/GenBank/DDBJ databases">
        <title>Insights into the chromosomal genome structure of Flemingia macrophylla.</title>
        <authorList>
            <person name="Ding Y."/>
            <person name="Zhao Y."/>
            <person name="Bi W."/>
            <person name="Wu M."/>
            <person name="Zhao G."/>
            <person name="Gong Y."/>
            <person name="Li W."/>
            <person name="Zhang P."/>
        </authorList>
    </citation>
    <scope>NUCLEOTIDE SEQUENCE [LARGE SCALE GENOMIC DNA]</scope>
    <source>
        <strain evidence="3">DYQJB</strain>
        <tissue evidence="3">Leaf</tissue>
    </source>
</reference>
<keyword evidence="4" id="KW-1185">Reference proteome</keyword>
<dbReference type="EMBL" id="JBGMDY010000002">
    <property type="protein sequence ID" value="KAL2343941.1"/>
    <property type="molecule type" value="Genomic_DNA"/>
</dbReference>
<feature type="signal peptide" evidence="2">
    <location>
        <begin position="1"/>
        <end position="24"/>
    </location>
</feature>
<feature type="region of interest" description="Disordered" evidence="1">
    <location>
        <begin position="227"/>
        <end position="256"/>
    </location>
</feature>
<name>A0ABD1N767_9FABA</name>
<accession>A0ABD1N767</accession>
<proteinExistence type="predicted"/>
<gene>
    <name evidence="3" type="ORF">Fmac_005226</name>
</gene>
<sequence>MQRVFFPLLPFVTTCTPISGPAAAAPPPSFLLLLLPPPLHQPPPHPHPGRQPPPPPHRRRRPGQAPLNEGRRHRHPTPVPLPPPSSTPPPSSAPPHPRHQPPPPPHRRTAEPSATERSPTSRAPHPRFLLLLLPPPLHHPPPHPHPLHQPPPPPYRPRRRGNFLRNNPHVNIGTSASHRAASAAVARSPLAHRHSNPSPRLPDPVHCRRPWGANVAEICDPAINSRASTLHSSSSTTFPPPPPTSPPPSKPSSPNHSGFRSYFAEVDATNCIYYGPMNLANLRRRNLCMHAEEACATLLSNDFSEG</sequence>
<feature type="compositionally biased region" description="Pro residues" evidence="1">
    <location>
        <begin position="238"/>
        <end position="251"/>
    </location>
</feature>
<evidence type="ECO:0000256" key="2">
    <source>
        <dbReference type="SAM" id="SignalP"/>
    </source>
</evidence>
<evidence type="ECO:0000313" key="4">
    <source>
        <dbReference type="Proteomes" id="UP001603857"/>
    </source>
</evidence>
<comment type="caution">
    <text evidence="3">The sequence shown here is derived from an EMBL/GenBank/DDBJ whole genome shotgun (WGS) entry which is preliminary data.</text>
</comment>
<protein>
    <submittedName>
        <fullName evidence="3">Uncharacterized protein</fullName>
    </submittedName>
</protein>
<dbReference type="AlphaFoldDB" id="A0ABD1N767"/>
<feature type="region of interest" description="Disordered" evidence="1">
    <location>
        <begin position="32"/>
        <end position="166"/>
    </location>
</feature>
<feature type="compositionally biased region" description="Pro residues" evidence="1">
    <location>
        <begin position="77"/>
        <end position="104"/>
    </location>
</feature>